<feature type="domain" description="Polymerase beta nucleotidyltransferase" evidence="1">
    <location>
        <begin position="123"/>
        <end position="167"/>
    </location>
</feature>
<dbReference type="PATRIC" id="fig|857265.3.peg.836"/>
<dbReference type="InterPro" id="IPR043519">
    <property type="entry name" value="NT_sf"/>
</dbReference>
<dbReference type="AlphaFoldDB" id="A0A0N0GQS4"/>
<protein>
    <recommendedName>
        <fullName evidence="1">Polymerase beta nucleotidyltransferase domain-containing protein</fullName>
    </recommendedName>
</protein>
<dbReference type="RefSeq" id="WP_201782355.1">
    <property type="nucleotide sequence ID" value="NZ_LAQT01000002.1"/>
</dbReference>
<comment type="caution">
    <text evidence="2">The sequence shown here is derived from an EMBL/GenBank/DDBJ whole genome shotgun (WGS) entry which is preliminary data.</text>
</comment>
<dbReference type="STRING" id="857265.WG78_04085"/>
<dbReference type="InterPro" id="IPR041633">
    <property type="entry name" value="Polbeta"/>
</dbReference>
<dbReference type="Gene3D" id="3.30.460.10">
    <property type="entry name" value="Beta Polymerase, domain 2"/>
    <property type="match status" value="1"/>
</dbReference>
<dbReference type="CDD" id="cd05403">
    <property type="entry name" value="NT_KNTase_like"/>
    <property type="match status" value="1"/>
</dbReference>
<gene>
    <name evidence="2" type="ORF">WG78_04085</name>
</gene>
<evidence type="ECO:0000313" key="2">
    <source>
        <dbReference type="EMBL" id="KPC54721.1"/>
    </source>
</evidence>
<dbReference type="Proteomes" id="UP000037939">
    <property type="component" value="Unassembled WGS sequence"/>
</dbReference>
<dbReference type="SUPFAM" id="SSF81301">
    <property type="entry name" value="Nucleotidyltransferase"/>
    <property type="match status" value="1"/>
</dbReference>
<proteinExistence type="predicted"/>
<dbReference type="EMBL" id="LAQT01000002">
    <property type="protein sequence ID" value="KPC54721.1"/>
    <property type="molecule type" value="Genomic_DNA"/>
</dbReference>
<accession>A0A0N0GQS4</accession>
<keyword evidence="3" id="KW-1185">Reference proteome</keyword>
<evidence type="ECO:0000259" key="1">
    <source>
        <dbReference type="Pfam" id="PF18765"/>
    </source>
</evidence>
<sequence length="225" mass="24450">MHLPRAIIPKKSMIILNMSTISLGLGAILFSGVQQKLLALCFGNADRSFYTNELIRLAGCGNGPVQRELKRMSAAGLLVSKTVGNQRHYQANRDCPIYPEMASLIRKTFGVSDIVRQAILPVAAQIEVALIYGSIARGEERAGSDIDLLVISDTLTYADLYTLLETAAQTLARPVNPTVYSRAEWTQRISSGNSFVTRVLAQPMLPLIGSEHDARQPAAHGQSEG</sequence>
<dbReference type="Pfam" id="PF18765">
    <property type="entry name" value="Polbeta"/>
    <property type="match status" value="1"/>
</dbReference>
<evidence type="ECO:0000313" key="3">
    <source>
        <dbReference type="Proteomes" id="UP000037939"/>
    </source>
</evidence>
<organism evidence="2 3">
    <name type="scientific">Amantichitinum ursilacus</name>
    <dbReference type="NCBI Taxonomy" id="857265"/>
    <lineage>
        <taxon>Bacteria</taxon>
        <taxon>Pseudomonadati</taxon>
        <taxon>Pseudomonadota</taxon>
        <taxon>Betaproteobacteria</taxon>
        <taxon>Neisseriales</taxon>
        <taxon>Chitinibacteraceae</taxon>
        <taxon>Amantichitinum</taxon>
    </lineage>
</organism>
<name>A0A0N0GQS4_9NEIS</name>
<reference evidence="2 3" key="1">
    <citation type="submission" date="2015-07" db="EMBL/GenBank/DDBJ databases">
        <title>Draft genome sequence of the Amantichitinum ursilacus IGB-41, a new chitin-degrading bacterium.</title>
        <authorList>
            <person name="Kirstahler P."/>
            <person name="Guenther M."/>
            <person name="Grumaz C."/>
            <person name="Rupp S."/>
            <person name="Zibek S."/>
            <person name="Sohn K."/>
        </authorList>
    </citation>
    <scope>NUCLEOTIDE SEQUENCE [LARGE SCALE GENOMIC DNA]</scope>
    <source>
        <strain evidence="2 3">IGB-41</strain>
    </source>
</reference>